<feature type="transmembrane region" description="Helical" evidence="6">
    <location>
        <begin position="21"/>
        <end position="44"/>
    </location>
</feature>
<feature type="transmembrane region" description="Helical" evidence="6">
    <location>
        <begin position="202"/>
        <end position="225"/>
    </location>
</feature>
<feature type="transmembrane region" description="Helical" evidence="6">
    <location>
        <begin position="365"/>
        <end position="384"/>
    </location>
</feature>
<feature type="transmembrane region" description="Helical" evidence="6">
    <location>
        <begin position="56"/>
        <end position="80"/>
    </location>
</feature>
<evidence type="ECO:0000313" key="8">
    <source>
        <dbReference type="Proteomes" id="UP000429838"/>
    </source>
</evidence>
<accession>A0A642L1I8</accession>
<evidence type="ECO:0000256" key="6">
    <source>
        <dbReference type="SAM" id="Phobius"/>
    </source>
</evidence>
<feature type="transmembrane region" description="Helical" evidence="6">
    <location>
        <begin position="391"/>
        <end position="415"/>
    </location>
</feature>
<dbReference type="GO" id="GO:0005886">
    <property type="term" value="C:plasma membrane"/>
    <property type="evidence" value="ECO:0007669"/>
    <property type="project" value="UniProtKB-SubCell"/>
</dbReference>
<keyword evidence="5 6" id="KW-0472">Membrane</keyword>
<feature type="transmembrane region" description="Helical" evidence="6">
    <location>
        <begin position="327"/>
        <end position="345"/>
    </location>
</feature>
<gene>
    <name evidence="7" type="ORF">F2Z25_13640</name>
</gene>
<comment type="caution">
    <text evidence="7">The sequence shown here is derived from an EMBL/GenBank/DDBJ whole genome shotgun (WGS) entry which is preliminary data.</text>
</comment>
<evidence type="ECO:0000256" key="2">
    <source>
        <dbReference type="ARBA" id="ARBA00022475"/>
    </source>
</evidence>
<comment type="subcellular location">
    <subcellularLocation>
        <location evidence="1">Cell membrane</location>
        <topology evidence="1">Multi-pass membrane protein</topology>
    </subcellularLocation>
</comment>
<reference evidence="7 8" key="1">
    <citation type="journal article" date="2019" name="Nat. Med.">
        <title>A library of human gut bacterial isolates paired with longitudinal multiomics data enables mechanistic microbiome research.</title>
        <authorList>
            <person name="Poyet M."/>
            <person name="Groussin M."/>
            <person name="Gibbons S.M."/>
            <person name="Avila-Pacheco J."/>
            <person name="Jiang X."/>
            <person name="Kearney S.M."/>
            <person name="Perrotta A.R."/>
            <person name="Berdy B."/>
            <person name="Zhao S."/>
            <person name="Lieberman T.D."/>
            <person name="Swanson P.K."/>
            <person name="Smith M."/>
            <person name="Roesemann S."/>
            <person name="Alexander J.E."/>
            <person name="Rich S.A."/>
            <person name="Livny J."/>
            <person name="Vlamakis H."/>
            <person name="Clish C."/>
            <person name="Bullock K."/>
            <person name="Deik A."/>
            <person name="Scott J."/>
            <person name="Pierce K.A."/>
            <person name="Xavier R.J."/>
            <person name="Alm E.J."/>
        </authorList>
    </citation>
    <scope>NUCLEOTIDE SEQUENCE [LARGE SCALE GENOMIC DNA]</scope>
    <source>
        <strain evidence="7 8">BIOML-A1</strain>
    </source>
</reference>
<feature type="transmembrane region" description="Helical" evidence="6">
    <location>
        <begin position="287"/>
        <end position="306"/>
    </location>
</feature>
<feature type="transmembrane region" description="Helical" evidence="6">
    <location>
        <begin position="421"/>
        <end position="439"/>
    </location>
</feature>
<keyword evidence="3 6" id="KW-0812">Transmembrane</keyword>
<organism evidence="7 8">
    <name type="scientific">Bacteroides fragilis</name>
    <dbReference type="NCBI Taxonomy" id="817"/>
    <lineage>
        <taxon>Bacteria</taxon>
        <taxon>Pseudomonadati</taxon>
        <taxon>Bacteroidota</taxon>
        <taxon>Bacteroidia</taxon>
        <taxon>Bacteroidales</taxon>
        <taxon>Bacteroidaceae</taxon>
        <taxon>Bacteroides</taxon>
    </lineage>
</organism>
<evidence type="ECO:0000256" key="4">
    <source>
        <dbReference type="ARBA" id="ARBA00022989"/>
    </source>
</evidence>
<evidence type="ECO:0000256" key="5">
    <source>
        <dbReference type="ARBA" id="ARBA00023136"/>
    </source>
</evidence>
<dbReference type="Proteomes" id="UP000429838">
    <property type="component" value="Unassembled WGS sequence"/>
</dbReference>
<feature type="transmembrane region" description="Helical" evidence="6">
    <location>
        <begin position="178"/>
        <end position="196"/>
    </location>
</feature>
<feature type="transmembrane region" description="Helical" evidence="6">
    <location>
        <begin position="144"/>
        <end position="166"/>
    </location>
</feature>
<dbReference type="EMBL" id="VWAQ01000011">
    <property type="protein sequence ID" value="KAA5206916.1"/>
    <property type="molecule type" value="Genomic_DNA"/>
</dbReference>
<keyword evidence="4 6" id="KW-1133">Transmembrane helix</keyword>
<dbReference type="RefSeq" id="WP_149922902.1">
    <property type="nucleotide sequence ID" value="NZ_JADNCR010000011.1"/>
</dbReference>
<dbReference type="PANTHER" id="PTHR30250:SF11">
    <property type="entry name" value="O-ANTIGEN TRANSPORTER-RELATED"/>
    <property type="match status" value="1"/>
</dbReference>
<evidence type="ECO:0000313" key="7">
    <source>
        <dbReference type="EMBL" id="KAA5206916.1"/>
    </source>
</evidence>
<feature type="transmembrane region" description="Helical" evidence="6">
    <location>
        <begin position="101"/>
        <end position="124"/>
    </location>
</feature>
<dbReference type="AlphaFoldDB" id="A0A642L1I8"/>
<proteinExistence type="predicted"/>
<dbReference type="PANTHER" id="PTHR30250">
    <property type="entry name" value="PST FAMILY PREDICTED COLANIC ACID TRANSPORTER"/>
    <property type="match status" value="1"/>
</dbReference>
<name>A0A642L1I8_BACFG</name>
<evidence type="ECO:0000256" key="1">
    <source>
        <dbReference type="ARBA" id="ARBA00004651"/>
    </source>
</evidence>
<evidence type="ECO:0000256" key="3">
    <source>
        <dbReference type="ARBA" id="ARBA00022692"/>
    </source>
</evidence>
<feature type="transmembrane region" description="Helical" evidence="6">
    <location>
        <begin position="246"/>
        <end position="275"/>
    </location>
</feature>
<dbReference type="InterPro" id="IPR050833">
    <property type="entry name" value="Poly_Biosynth_Transport"/>
</dbReference>
<sequence length="455" mass="52951">MIINMFFIKSSISPTSSRTKALSRNVAFIAFLRGGNILSNFLLVPMTINYVTPSVYGIWLTLYSIISWFNIFDIGLGNGLRNNLTQCFVNKDMRSAKEYISTTYSVLICISLIMLLIILVFDILLDWNLILKIPVDFSENVKVIIALLGFGFCFRFIIQIISTIFFSIQKAYITESMTFLGNLFVLIVVFFFKEFFDNRLQFLVVSLCYLPVLIMFFYSISFFYFTRYKFLCPSLQYFKKEKIKSLMNLGVKFFLLQISSLVTYSLSNFLILYYLTPSDVTNYNISYKYFSIITILNNIVCLPLWSAFTEAYFKKDFIWIKNVIRKLVLVFFIWVLLGLVLLIFSDKFYYFWTGIELGIPYSLSLLMYLFTMVCCWNGIFISFINGVGKIYLQVVLSIMPLLLMLPLCYLLVYYFKTGVTGVVFCMLFFNLLSSITISIQTYKILNGRDVGVWAK</sequence>
<keyword evidence="2" id="KW-1003">Cell membrane</keyword>
<protein>
    <submittedName>
        <fullName evidence="7">Uncharacterized protein</fullName>
    </submittedName>
</protein>